<feature type="region of interest" description="Disordered" evidence="1">
    <location>
        <begin position="262"/>
        <end position="349"/>
    </location>
</feature>
<evidence type="ECO:0000313" key="3">
    <source>
        <dbReference type="Proteomes" id="UP001363151"/>
    </source>
</evidence>
<name>A0ABR1G4K6_AURAN</name>
<feature type="compositionally biased region" description="Acidic residues" evidence="1">
    <location>
        <begin position="216"/>
        <end position="225"/>
    </location>
</feature>
<reference evidence="2 3" key="1">
    <citation type="submission" date="2024-03" db="EMBL/GenBank/DDBJ databases">
        <title>Aureococcus anophagefferens CCMP1851 and Kratosvirus quantuckense: Draft genome of a second virus-susceptible host strain in the model system.</title>
        <authorList>
            <person name="Chase E."/>
            <person name="Truchon A.R."/>
            <person name="Schepens W."/>
            <person name="Wilhelm S.W."/>
        </authorList>
    </citation>
    <scope>NUCLEOTIDE SEQUENCE [LARGE SCALE GENOMIC DNA]</scope>
    <source>
        <strain evidence="2 3">CCMP1851</strain>
    </source>
</reference>
<feature type="compositionally biased region" description="Basic residues" evidence="1">
    <location>
        <begin position="298"/>
        <end position="335"/>
    </location>
</feature>
<feature type="compositionally biased region" description="Gly residues" evidence="1">
    <location>
        <begin position="390"/>
        <end position="399"/>
    </location>
</feature>
<feature type="region of interest" description="Disordered" evidence="1">
    <location>
        <begin position="176"/>
        <end position="249"/>
    </location>
</feature>
<evidence type="ECO:0000256" key="1">
    <source>
        <dbReference type="SAM" id="MobiDB-lite"/>
    </source>
</evidence>
<sequence>MQRFAAALVFSMTGASAGKAKVSVQTGASGLPLGLNPVVDKDWDLFAGKVTLGGTYDLADSAFAPKALHVTAKRPGLKAKLAQRPDSPSKLSQHPPIDTFHPIIDMANSKSTKVKSSKQVKTAGKTAAKAKTVSPEPHQLAQDAVDLKAKLDDENLKKKLLKEAMVAIREAIRYREEQEEAGVAPEEAAEAERVAAEEAAEAERLAAEEEQRRLEDAEDAEDDDFGGTRRLPDGGEDSGDGDSICSGDASVSGLDFAAIQRKKLEDAEDAEDEDYDDEGSVDGGDDDAACAGVGGGVRQRRQGRRRRVRPRRRRRRRRVRGLARVRRRVRARLQGRRLEGEPRRSCPAAVRGTVSASFLKYISAGAKALPARPKPRKSRRRRPSRPSRVRGGGRAPGAEGGEDDAPAPPDVVESEEEEVQDLCSESESEEEDARVEVVVVPGVGAGRARP</sequence>
<keyword evidence="3" id="KW-1185">Reference proteome</keyword>
<comment type="caution">
    <text evidence="2">The sequence shown here is derived from an EMBL/GenBank/DDBJ whole genome shotgun (WGS) entry which is preliminary data.</text>
</comment>
<feature type="compositionally biased region" description="Acidic residues" evidence="1">
    <location>
        <begin position="266"/>
        <end position="288"/>
    </location>
</feature>
<accession>A0ABR1G4K6</accession>
<feature type="region of interest" description="Disordered" evidence="1">
    <location>
        <begin position="367"/>
        <end position="450"/>
    </location>
</feature>
<dbReference type="Proteomes" id="UP001363151">
    <property type="component" value="Unassembled WGS sequence"/>
</dbReference>
<evidence type="ECO:0000313" key="2">
    <source>
        <dbReference type="EMBL" id="KAK7247967.1"/>
    </source>
</evidence>
<proteinExistence type="predicted"/>
<feature type="compositionally biased region" description="Basic and acidic residues" evidence="1">
    <location>
        <begin position="190"/>
        <end position="215"/>
    </location>
</feature>
<dbReference type="EMBL" id="JBBJCI010000123">
    <property type="protein sequence ID" value="KAK7247967.1"/>
    <property type="molecule type" value="Genomic_DNA"/>
</dbReference>
<protein>
    <submittedName>
        <fullName evidence="2">Uncharacterized protein</fullName>
    </submittedName>
</protein>
<gene>
    <name evidence="2" type="ORF">SO694_00085175</name>
</gene>
<organism evidence="2 3">
    <name type="scientific">Aureococcus anophagefferens</name>
    <name type="common">Harmful bloom alga</name>
    <dbReference type="NCBI Taxonomy" id="44056"/>
    <lineage>
        <taxon>Eukaryota</taxon>
        <taxon>Sar</taxon>
        <taxon>Stramenopiles</taxon>
        <taxon>Ochrophyta</taxon>
        <taxon>Pelagophyceae</taxon>
        <taxon>Pelagomonadales</taxon>
        <taxon>Pelagomonadaceae</taxon>
        <taxon>Aureococcus</taxon>
    </lineage>
</organism>
<feature type="compositionally biased region" description="Acidic residues" evidence="1">
    <location>
        <begin position="412"/>
        <end position="433"/>
    </location>
</feature>
<feature type="compositionally biased region" description="Basic residues" evidence="1">
    <location>
        <begin position="373"/>
        <end position="388"/>
    </location>
</feature>